<dbReference type="UniPathway" id="UPA00214"/>
<gene>
    <name evidence="13" type="primary">galE</name>
    <name evidence="13" type="ORF">HALO32_01604</name>
</gene>
<name>A0A5K1I658_9GAMM</name>
<protein>
    <recommendedName>
        <fullName evidence="6 10">UDP-glucose 4-epimerase</fullName>
        <ecNumber evidence="5 10">5.1.3.2</ecNumber>
    </recommendedName>
</protein>
<dbReference type="AlphaFoldDB" id="A0A5K1I658"/>
<evidence type="ECO:0000256" key="4">
    <source>
        <dbReference type="ARBA" id="ARBA00007637"/>
    </source>
</evidence>
<comment type="pathway">
    <text evidence="3 10">Carbohydrate metabolism; galactose metabolism.</text>
</comment>
<evidence type="ECO:0000259" key="12">
    <source>
        <dbReference type="Pfam" id="PF01370"/>
    </source>
</evidence>
<evidence type="ECO:0000256" key="6">
    <source>
        <dbReference type="ARBA" id="ARBA00018569"/>
    </source>
</evidence>
<reference evidence="13 14" key="1">
    <citation type="submission" date="2019-09" db="EMBL/GenBank/DDBJ databases">
        <authorList>
            <person name="Criscuolo A."/>
        </authorList>
    </citation>
    <scope>NUCLEOTIDE SEQUENCE [LARGE SCALE GENOMIC DNA]</scope>
    <source>
        <strain evidence="14">3(2)</strain>
    </source>
</reference>
<dbReference type="GO" id="GO:0033499">
    <property type="term" value="P:galactose catabolic process via UDP-galactose, Leloir pathway"/>
    <property type="evidence" value="ECO:0007669"/>
    <property type="project" value="TreeGrafter"/>
</dbReference>
<dbReference type="Gene3D" id="3.90.25.10">
    <property type="entry name" value="UDP-galactose 4-epimerase, domain 1"/>
    <property type="match status" value="1"/>
</dbReference>
<evidence type="ECO:0000256" key="9">
    <source>
        <dbReference type="ARBA" id="ARBA00023277"/>
    </source>
</evidence>
<evidence type="ECO:0000256" key="5">
    <source>
        <dbReference type="ARBA" id="ARBA00013189"/>
    </source>
</evidence>
<comment type="cofactor">
    <cofactor evidence="2 10">
        <name>NAD(+)</name>
        <dbReference type="ChEBI" id="CHEBI:57540"/>
    </cofactor>
</comment>
<evidence type="ECO:0000256" key="10">
    <source>
        <dbReference type="RuleBase" id="RU366046"/>
    </source>
</evidence>
<dbReference type="InterPro" id="IPR001509">
    <property type="entry name" value="Epimerase_deHydtase"/>
</dbReference>
<accession>A0A5K1I658</accession>
<dbReference type="PANTHER" id="PTHR43725">
    <property type="entry name" value="UDP-GLUCOSE 4-EPIMERASE"/>
    <property type="match status" value="1"/>
</dbReference>
<proteinExistence type="inferred from homology"/>
<keyword evidence="14" id="KW-1185">Reference proteome</keyword>
<dbReference type="EMBL" id="CABVOU010000030">
    <property type="protein sequence ID" value="VVZ95533.1"/>
    <property type="molecule type" value="Genomic_DNA"/>
</dbReference>
<comment type="similarity">
    <text evidence="4 10">Belongs to the NAD(P)-dependent epimerase/dehydratase family.</text>
</comment>
<organism evidence="13 14">
    <name type="scientific">Halomonas lysinitropha</name>
    <dbReference type="NCBI Taxonomy" id="2607506"/>
    <lineage>
        <taxon>Bacteria</taxon>
        <taxon>Pseudomonadati</taxon>
        <taxon>Pseudomonadota</taxon>
        <taxon>Gammaproteobacteria</taxon>
        <taxon>Oceanospirillales</taxon>
        <taxon>Halomonadaceae</taxon>
        <taxon>Halomonas</taxon>
    </lineage>
</organism>
<keyword evidence="9 10" id="KW-0119">Carbohydrate metabolism</keyword>
<dbReference type="Gene3D" id="3.40.50.720">
    <property type="entry name" value="NAD(P)-binding Rossmann-like Domain"/>
    <property type="match status" value="1"/>
</dbReference>
<dbReference type="InterPro" id="IPR036291">
    <property type="entry name" value="NAD(P)-bd_dom_sf"/>
</dbReference>
<comment type="subunit">
    <text evidence="10">Homodimer.</text>
</comment>
<keyword evidence="11" id="KW-1133">Transmembrane helix</keyword>
<feature type="transmembrane region" description="Helical" evidence="11">
    <location>
        <begin position="12"/>
        <end position="30"/>
    </location>
</feature>
<dbReference type="NCBIfam" id="TIGR01179">
    <property type="entry name" value="galE"/>
    <property type="match status" value="1"/>
</dbReference>
<dbReference type="Proteomes" id="UP000326725">
    <property type="component" value="Unassembled WGS sequence"/>
</dbReference>
<evidence type="ECO:0000256" key="7">
    <source>
        <dbReference type="ARBA" id="ARBA00023027"/>
    </source>
</evidence>
<evidence type="ECO:0000313" key="14">
    <source>
        <dbReference type="Proteomes" id="UP000326725"/>
    </source>
</evidence>
<sequence>MSSSANLVLWKVKYGVYMNVILIGGAGYIGSHMVKQLARAGHSVVVLDNLTTGFRELACHGELVVGDLADTALLERLFAEHSFDGVMHFAAASLVGESMQDPGKYYRNNVANTLNLLEKMVRHEVKHFIFSSTAATFGEPEYVPIDEAHPQRPINPYGASKLMVERLLQDFHAAHGLNSVCLRYFNACGADPEGELGECHDPETHLIPLILQAASGRRESITVFGRDYATEDGTCIRDYIHIEDLCSAHALALDALVQGEKQGALAYNLGNGQGYSVQQVIEAVERVVAEDGRTLRVEEGERRTGDPARLVADATLARRELGWQPQYAELETIIRHAWAWEKKLAG</sequence>
<keyword evidence="11" id="KW-0812">Transmembrane</keyword>
<evidence type="ECO:0000256" key="3">
    <source>
        <dbReference type="ARBA" id="ARBA00004947"/>
    </source>
</evidence>
<dbReference type="CDD" id="cd05247">
    <property type="entry name" value="UDP_G4E_1_SDR_e"/>
    <property type="match status" value="1"/>
</dbReference>
<dbReference type="EC" id="5.1.3.2" evidence="5 10"/>
<evidence type="ECO:0000256" key="1">
    <source>
        <dbReference type="ARBA" id="ARBA00000083"/>
    </source>
</evidence>
<dbReference type="InterPro" id="IPR005886">
    <property type="entry name" value="UDP_G4E"/>
</dbReference>
<evidence type="ECO:0000256" key="11">
    <source>
        <dbReference type="SAM" id="Phobius"/>
    </source>
</evidence>
<evidence type="ECO:0000313" key="13">
    <source>
        <dbReference type="EMBL" id="VVZ95533.1"/>
    </source>
</evidence>
<evidence type="ECO:0000256" key="8">
    <source>
        <dbReference type="ARBA" id="ARBA00023235"/>
    </source>
</evidence>
<dbReference type="SUPFAM" id="SSF51735">
    <property type="entry name" value="NAD(P)-binding Rossmann-fold domains"/>
    <property type="match status" value="1"/>
</dbReference>
<keyword evidence="11" id="KW-0472">Membrane</keyword>
<keyword evidence="8 10" id="KW-0413">Isomerase</keyword>
<dbReference type="GO" id="GO:0003978">
    <property type="term" value="F:UDP-glucose 4-epimerase activity"/>
    <property type="evidence" value="ECO:0007669"/>
    <property type="project" value="UniProtKB-UniRule"/>
</dbReference>
<keyword evidence="7 10" id="KW-0520">NAD</keyword>
<dbReference type="PANTHER" id="PTHR43725:SF53">
    <property type="entry name" value="UDP-ARABINOSE 4-EPIMERASE 1"/>
    <property type="match status" value="1"/>
</dbReference>
<comment type="catalytic activity">
    <reaction evidence="1 10">
        <text>UDP-alpha-D-glucose = UDP-alpha-D-galactose</text>
        <dbReference type="Rhea" id="RHEA:22168"/>
        <dbReference type="ChEBI" id="CHEBI:58885"/>
        <dbReference type="ChEBI" id="CHEBI:66914"/>
        <dbReference type="EC" id="5.1.3.2"/>
    </reaction>
</comment>
<dbReference type="Pfam" id="PF01370">
    <property type="entry name" value="Epimerase"/>
    <property type="match status" value="1"/>
</dbReference>
<evidence type="ECO:0000256" key="2">
    <source>
        <dbReference type="ARBA" id="ARBA00001911"/>
    </source>
</evidence>
<feature type="domain" description="NAD-dependent epimerase/dehydratase" evidence="12">
    <location>
        <begin position="20"/>
        <end position="270"/>
    </location>
</feature>